<protein>
    <recommendedName>
        <fullName evidence="5">DUF569 domain-containing protein</fullName>
    </recommendedName>
</protein>
<dbReference type="InterPro" id="IPR008999">
    <property type="entry name" value="Actin-crosslinking"/>
</dbReference>
<keyword evidence="4" id="KW-1185">Reference proteome</keyword>
<organism evidence="3 4">
    <name type="scientific">Miscanthus lutarioriparius</name>
    <dbReference type="NCBI Taxonomy" id="422564"/>
    <lineage>
        <taxon>Eukaryota</taxon>
        <taxon>Viridiplantae</taxon>
        <taxon>Streptophyta</taxon>
        <taxon>Embryophyta</taxon>
        <taxon>Tracheophyta</taxon>
        <taxon>Spermatophyta</taxon>
        <taxon>Magnoliopsida</taxon>
        <taxon>Liliopsida</taxon>
        <taxon>Poales</taxon>
        <taxon>Poaceae</taxon>
        <taxon>PACMAD clade</taxon>
        <taxon>Panicoideae</taxon>
        <taxon>Andropogonodae</taxon>
        <taxon>Andropogoneae</taxon>
        <taxon>Saccharinae</taxon>
        <taxon>Miscanthus</taxon>
    </lineage>
</organism>
<dbReference type="CDD" id="cd23340">
    <property type="entry name" value="beta-trefoil_FSCN_ACP-like"/>
    <property type="match status" value="1"/>
</dbReference>
<dbReference type="PANTHER" id="PTHR31205">
    <property type="entry name" value="ACTIN CROSS-LINKING PROTEIN (DUF569)"/>
    <property type="match status" value="1"/>
</dbReference>
<comment type="caution">
    <text evidence="3">The sequence shown here is derived from an EMBL/GenBank/DDBJ whole genome shotgun (WGS) entry which is preliminary data.</text>
</comment>
<feature type="domain" description="DUF569" evidence="2">
    <location>
        <begin position="201"/>
        <end position="285"/>
    </location>
</feature>
<accession>A0A811R7Y9</accession>
<evidence type="ECO:0008006" key="5">
    <source>
        <dbReference type="Google" id="ProtNLM"/>
    </source>
</evidence>
<dbReference type="EMBL" id="CAJGYO010000013">
    <property type="protein sequence ID" value="CAD6266114.1"/>
    <property type="molecule type" value="Genomic_DNA"/>
</dbReference>
<evidence type="ECO:0000313" key="4">
    <source>
        <dbReference type="Proteomes" id="UP000604825"/>
    </source>
</evidence>
<name>A0A811R7Y9_9POAL</name>
<dbReference type="AlphaFoldDB" id="A0A811R7Y9"/>
<dbReference type="OrthoDB" id="667390at2759"/>
<dbReference type="InterPro" id="IPR054726">
    <property type="entry name" value="Ubiq_DUF569-assoc"/>
</dbReference>
<evidence type="ECO:0000259" key="2">
    <source>
        <dbReference type="Pfam" id="PF22932"/>
    </source>
</evidence>
<reference evidence="3" key="1">
    <citation type="submission" date="2020-10" db="EMBL/GenBank/DDBJ databases">
        <authorList>
            <person name="Han B."/>
            <person name="Lu T."/>
            <person name="Zhao Q."/>
            <person name="Huang X."/>
            <person name="Zhao Y."/>
        </authorList>
    </citation>
    <scope>NUCLEOTIDE SEQUENCE</scope>
</reference>
<evidence type="ECO:0000259" key="1">
    <source>
        <dbReference type="Pfam" id="PF04601"/>
    </source>
</evidence>
<dbReference type="Pfam" id="PF22932">
    <property type="entry name" value="Ubiq_DUF_assoc"/>
    <property type="match status" value="1"/>
</dbReference>
<evidence type="ECO:0000313" key="3">
    <source>
        <dbReference type="EMBL" id="CAD6266114.1"/>
    </source>
</evidence>
<feature type="domain" description="DUF569" evidence="1">
    <location>
        <begin position="1"/>
        <end position="146"/>
    </location>
</feature>
<dbReference type="Proteomes" id="UP000604825">
    <property type="component" value="Unassembled WGS sequence"/>
</dbReference>
<dbReference type="InterPro" id="IPR007679">
    <property type="entry name" value="DUF569"/>
</dbReference>
<sequence length="328" mass="37939">MDLFHDGAFVRLRSRANRKYVHADGDWEGVSLRSRGSAPSLELEAVWRVEHWVNQGTTFLRLQNAAYGRYLSLSGEDAPPGHRGLKAVQRDLDEPDMVNFFLWRWRVERVYPFQDYVRLRHFNRDLRANGRLRRWNTGVTVDFNRGRRLTTMMQWTVHLVAATPVPMPLPAAPQHQIPGGCRRGLLFWRRTGRGPGIYQLPQREIRHVRATDEGNFDQNHHNWPSFDIYDHSVFNLRIQLGQLQHDWDGEMFGFTLCMRPGSHGRLMPLVTDLPLSLEPMYIVVFRTGSPGDYSGTFSAFCGALVTCCDLTVSAFEMFKVFRLKFSSV</sequence>
<dbReference type="PANTHER" id="PTHR31205:SF36">
    <property type="entry name" value="DUF569 DOMAIN-CONTAINING PROTEIN"/>
    <property type="match status" value="1"/>
</dbReference>
<proteinExistence type="predicted"/>
<dbReference type="Pfam" id="PF04601">
    <property type="entry name" value="DUF569"/>
    <property type="match status" value="1"/>
</dbReference>
<dbReference type="SUPFAM" id="SSF50405">
    <property type="entry name" value="Actin-crosslinking proteins"/>
    <property type="match status" value="1"/>
</dbReference>
<gene>
    <name evidence="3" type="ORF">NCGR_LOCUS49419</name>
</gene>